<dbReference type="AlphaFoldDB" id="A0AA46DAJ4"/>
<evidence type="ECO:0000313" key="2">
    <source>
        <dbReference type="EMBL" id="TCP03186.1"/>
    </source>
</evidence>
<dbReference type="EMBL" id="SLXF01000014">
    <property type="protein sequence ID" value="TCP03186.1"/>
    <property type="molecule type" value="Genomic_DNA"/>
</dbReference>
<dbReference type="RefSeq" id="WP_132766295.1">
    <property type="nucleotide sequence ID" value="NZ_CALFFA010000020.1"/>
</dbReference>
<gene>
    <name evidence="2" type="ORF">EV676_11465</name>
</gene>
<reference evidence="2 3" key="1">
    <citation type="submission" date="2019-03" db="EMBL/GenBank/DDBJ databases">
        <title>Genomic Encyclopedia of Type Strains, Phase IV (KMG-IV): sequencing the most valuable type-strain genomes for metagenomic binning, comparative biology and taxonomic classification.</title>
        <authorList>
            <person name="Goeker M."/>
        </authorList>
    </citation>
    <scope>NUCLEOTIDE SEQUENCE [LARGE SCALE GENOMIC DNA]</scope>
    <source>
        <strain evidence="2 3">DSM 15264</strain>
    </source>
</reference>
<protein>
    <submittedName>
        <fullName evidence="2">Uncharacterized protein</fullName>
    </submittedName>
</protein>
<proteinExistence type="predicted"/>
<accession>A0AA46DAJ4</accession>
<keyword evidence="1" id="KW-0732">Signal</keyword>
<feature type="signal peptide" evidence="1">
    <location>
        <begin position="1"/>
        <end position="24"/>
    </location>
</feature>
<organism evidence="2 3">
    <name type="scientific">Caldimonas thermodepolymerans</name>
    <dbReference type="NCBI Taxonomy" id="215580"/>
    <lineage>
        <taxon>Bacteria</taxon>
        <taxon>Pseudomonadati</taxon>
        <taxon>Pseudomonadota</taxon>
        <taxon>Betaproteobacteria</taxon>
        <taxon>Burkholderiales</taxon>
        <taxon>Sphaerotilaceae</taxon>
        <taxon>Caldimonas</taxon>
    </lineage>
</organism>
<name>A0AA46DAJ4_9BURK</name>
<sequence>MRTKHWAAPLVAAATALMCHAAQAQMQMVVEATAKDVIGSRLAFAVKERVRTSAGFKLVGTREDALFRMSLVTLDDKGGYFTVYSAVFSAWQPQTGTWTYLDNLVGTCGTSRIAECADSLVASADQVAEEPRAFYRAYFSKEGRR</sequence>
<dbReference type="Proteomes" id="UP000294772">
    <property type="component" value="Unassembled WGS sequence"/>
</dbReference>
<comment type="caution">
    <text evidence="2">The sequence shown here is derived from an EMBL/GenBank/DDBJ whole genome shotgun (WGS) entry which is preliminary data.</text>
</comment>
<evidence type="ECO:0000256" key="1">
    <source>
        <dbReference type="SAM" id="SignalP"/>
    </source>
</evidence>
<feature type="chain" id="PRO_5041292937" evidence="1">
    <location>
        <begin position="25"/>
        <end position="145"/>
    </location>
</feature>
<evidence type="ECO:0000313" key="3">
    <source>
        <dbReference type="Proteomes" id="UP000294772"/>
    </source>
</evidence>